<dbReference type="EMBL" id="MU268106">
    <property type="protein sequence ID" value="KAH7905891.1"/>
    <property type="molecule type" value="Genomic_DNA"/>
</dbReference>
<organism evidence="1 2">
    <name type="scientific">Hygrophoropsis aurantiaca</name>
    <dbReference type="NCBI Taxonomy" id="72124"/>
    <lineage>
        <taxon>Eukaryota</taxon>
        <taxon>Fungi</taxon>
        <taxon>Dikarya</taxon>
        <taxon>Basidiomycota</taxon>
        <taxon>Agaricomycotina</taxon>
        <taxon>Agaricomycetes</taxon>
        <taxon>Agaricomycetidae</taxon>
        <taxon>Boletales</taxon>
        <taxon>Coniophorineae</taxon>
        <taxon>Hygrophoropsidaceae</taxon>
        <taxon>Hygrophoropsis</taxon>
    </lineage>
</organism>
<evidence type="ECO:0000313" key="2">
    <source>
        <dbReference type="Proteomes" id="UP000790377"/>
    </source>
</evidence>
<dbReference type="Proteomes" id="UP000790377">
    <property type="component" value="Unassembled WGS sequence"/>
</dbReference>
<keyword evidence="2" id="KW-1185">Reference proteome</keyword>
<sequence>MQFVQHENGDVIDGHRASDIRKHAREIFAHLLRMGTAPKVWGEVGLVAATYYRSEMYRQFPELRLCEQNWKVNMIATDTYSQWYRKHGPGGGGTKIVKEEDNEPETPKACGTSIAVKRESPCAGDSSEVNSMKKMKIEQAATTATVEEPSLAVASDVYVNPATFTTTSESPLSAADNSESTSMQPIAPVAAPSNADGGTTNTAVLLVNPLADLFGTPAANVGGSIISRLSHNGDAAAAAAVAAPVGCNNTPTGDGAKRTSKKSGPAKPMQLSQSTTPRNLYKCDYLKDHPNATTAEFTTVWNSLDKATKLAYKEKSVALEKLKIKSTTTVTSG</sequence>
<name>A0ACB7ZXT0_9AGAM</name>
<protein>
    <submittedName>
        <fullName evidence="1">Uncharacterized protein</fullName>
    </submittedName>
</protein>
<accession>A0ACB7ZXT0</accession>
<gene>
    <name evidence="1" type="ORF">BJ138DRAFT_705412</name>
</gene>
<evidence type="ECO:0000313" key="1">
    <source>
        <dbReference type="EMBL" id="KAH7905891.1"/>
    </source>
</evidence>
<proteinExistence type="predicted"/>
<reference evidence="1" key="1">
    <citation type="journal article" date="2021" name="New Phytol.">
        <title>Evolutionary innovations through gain and loss of genes in the ectomycorrhizal Boletales.</title>
        <authorList>
            <person name="Wu G."/>
            <person name="Miyauchi S."/>
            <person name="Morin E."/>
            <person name="Kuo A."/>
            <person name="Drula E."/>
            <person name="Varga T."/>
            <person name="Kohler A."/>
            <person name="Feng B."/>
            <person name="Cao Y."/>
            <person name="Lipzen A."/>
            <person name="Daum C."/>
            <person name="Hundley H."/>
            <person name="Pangilinan J."/>
            <person name="Johnson J."/>
            <person name="Barry K."/>
            <person name="LaButti K."/>
            <person name="Ng V."/>
            <person name="Ahrendt S."/>
            <person name="Min B."/>
            <person name="Choi I.G."/>
            <person name="Park H."/>
            <person name="Plett J.M."/>
            <person name="Magnuson J."/>
            <person name="Spatafora J.W."/>
            <person name="Nagy L.G."/>
            <person name="Henrissat B."/>
            <person name="Grigoriev I.V."/>
            <person name="Yang Z.L."/>
            <person name="Xu J."/>
            <person name="Martin F.M."/>
        </authorList>
    </citation>
    <scope>NUCLEOTIDE SEQUENCE</scope>
    <source>
        <strain evidence="1">ATCC 28755</strain>
    </source>
</reference>
<comment type="caution">
    <text evidence="1">The sequence shown here is derived from an EMBL/GenBank/DDBJ whole genome shotgun (WGS) entry which is preliminary data.</text>
</comment>